<evidence type="ECO:0000313" key="2">
    <source>
        <dbReference type="Proteomes" id="UP000653002"/>
    </source>
</evidence>
<sequence length="88" mass="9958">TTKSLKSSWSMLSFLGRLNYNYKSLYYATVSFRSDGSSKFRGDNRFGYFPSGSLAWGFMEEDFMKPLKSVVSSGKLRASWGLTGNNRV</sequence>
<dbReference type="EMBL" id="JAABFR010000793">
    <property type="protein sequence ID" value="MBD4336474.1"/>
    <property type="molecule type" value="Genomic_DNA"/>
</dbReference>
<dbReference type="SUPFAM" id="SSF56935">
    <property type="entry name" value="Porins"/>
    <property type="match status" value="1"/>
</dbReference>
<reference evidence="1" key="1">
    <citation type="submission" date="2020-01" db="EMBL/GenBank/DDBJ databases">
        <authorList>
            <person name="Richard D."/>
        </authorList>
    </citation>
    <scope>NUCLEOTIDE SEQUENCE</scope>
    <source>
        <strain evidence="1">JP541</strain>
    </source>
</reference>
<proteinExistence type="predicted"/>
<gene>
    <name evidence="1" type="ORF">GUH15_10485</name>
</gene>
<protein>
    <submittedName>
        <fullName evidence="1">TonB-dependent receptor</fullName>
    </submittedName>
</protein>
<feature type="non-terminal residue" evidence="1">
    <location>
        <position position="88"/>
    </location>
</feature>
<accession>A0A8I0L3F7</accession>
<organism evidence="1 2">
    <name type="scientific">Xanthomonas citri pv. citri</name>
    <dbReference type="NCBI Taxonomy" id="611301"/>
    <lineage>
        <taxon>Bacteria</taxon>
        <taxon>Pseudomonadati</taxon>
        <taxon>Pseudomonadota</taxon>
        <taxon>Gammaproteobacteria</taxon>
        <taxon>Lysobacterales</taxon>
        <taxon>Lysobacteraceae</taxon>
        <taxon>Xanthomonas</taxon>
    </lineage>
</organism>
<feature type="non-terminal residue" evidence="1">
    <location>
        <position position="1"/>
    </location>
</feature>
<name>A0A8I0L3F7_XANCI</name>
<dbReference type="AlphaFoldDB" id="A0A8I0L3F7"/>
<comment type="caution">
    <text evidence="1">The sequence shown here is derived from an EMBL/GenBank/DDBJ whole genome shotgun (WGS) entry which is preliminary data.</text>
</comment>
<dbReference type="Proteomes" id="UP000653002">
    <property type="component" value="Unassembled WGS sequence"/>
</dbReference>
<keyword evidence="1" id="KW-0675">Receptor</keyword>
<evidence type="ECO:0000313" key="1">
    <source>
        <dbReference type="EMBL" id="MBD4336474.1"/>
    </source>
</evidence>